<gene>
    <name evidence="5" type="ORF">DHf2319_13005</name>
</gene>
<dbReference type="CDD" id="cd13401">
    <property type="entry name" value="Slt70-like"/>
    <property type="match status" value="1"/>
</dbReference>
<reference evidence="5 6" key="1">
    <citation type="submission" date="2020-11" db="EMBL/GenBank/DDBJ databases">
        <title>Algicoccus daihaiensis sp.nov., isolated from Daihai Lake in Inner Mongolia.</title>
        <authorList>
            <person name="Kai J."/>
        </authorList>
    </citation>
    <scope>NUCLEOTIDE SEQUENCE [LARGE SCALE GENOMIC DNA]</scope>
    <source>
        <strain evidence="6">f23</strain>
    </source>
</reference>
<dbReference type="Proteomes" id="UP000831607">
    <property type="component" value="Chromosome"/>
</dbReference>
<comment type="similarity">
    <text evidence="1">Belongs to the transglycosylase Slt family.</text>
</comment>
<feature type="domain" description="Lytic transglycosylase superhelical linker" evidence="4">
    <location>
        <begin position="419"/>
        <end position="477"/>
    </location>
</feature>
<dbReference type="SUPFAM" id="SSF48435">
    <property type="entry name" value="Bacterial muramidases"/>
    <property type="match status" value="1"/>
</dbReference>
<dbReference type="InterPro" id="IPR008939">
    <property type="entry name" value="Lytic_TGlycosylase_superhlx_U"/>
</dbReference>
<evidence type="ECO:0000256" key="2">
    <source>
        <dbReference type="ARBA" id="ARBA00022729"/>
    </source>
</evidence>
<dbReference type="Gene3D" id="1.10.530.10">
    <property type="match status" value="1"/>
</dbReference>
<dbReference type="InterPro" id="IPR023346">
    <property type="entry name" value="Lysozyme-like_dom_sf"/>
</dbReference>
<feature type="domain" description="Transglycosylase SLT" evidence="3">
    <location>
        <begin position="498"/>
        <end position="602"/>
    </location>
</feature>
<sequence>MNRITDRCQRGVAVLQKVLKTVSIALPALLFTPWAASFTYNADSAAAQAVLAAKDAADAKQWNKLPALAAQTQGDILQVYADYWIAEQAVQSAKNVFDVPLADAFLNRYDGTYMADKLRADWVIAADESGAFNKIRDLGEFVWYNREVRCAKLEARHMTGQRATSEEAMADFRPGKACWAMLTQFVADGVMKRDDLVLLLQDALERNHTKTADRVATLLFDAKTLGRYRAMMSSPANWVKQYKGKATGDDGLLVSIGLVRMGRDNPTTAARELETKWSKRLPKEDAGWAWSQLAFQAALDHEIRADAWYQRAGNVRLSEDGNAWRVRAALRQPIIKWDWVQTAIEWMPSDQRVQVDWQYWLARALAAQGKTEQAQAIYQEISDEFHFYGQLALEELGQSIVAPPAPTPVTTAELDEARNNLHLQQAVALFKLGLRREAVPQWNFGLRGLNDRQLLAAAEFAREQQIYDRVVNTSERTQEQVDFSQRFIAPFEDKVKAQANSIDLDPAWVYGLIRQESRFVMDARSVVGASGLMQLMPATAKYVARKIGMNDFRPSRVNEFDVNTTLGTHYLRMVLEDLDGSQVLASAGYNAGPGRPVQWRKTLGRPVEGAIFAETIPFSETRDYVKHVLSNATYYAAVFTGEPQSLKARLGEISPP</sequence>
<dbReference type="PANTHER" id="PTHR37423:SF5">
    <property type="entry name" value="SOLUBLE LYTIC MUREIN TRANSGLYCOSYLASE"/>
    <property type="match status" value="1"/>
</dbReference>
<dbReference type="InterPro" id="IPR037061">
    <property type="entry name" value="Lytic_TGlycoase_superhlx_L_sf"/>
</dbReference>
<accession>A0ABY4AJ56</accession>
<proteinExistence type="inferred from homology"/>
<dbReference type="RefSeq" id="WP_243478731.1">
    <property type="nucleotide sequence ID" value="NZ_CP063982.1"/>
</dbReference>
<dbReference type="Gene3D" id="1.10.1240.20">
    <property type="entry name" value="Lytic transglycosylase, superhelical linker domain"/>
    <property type="match status" value="1"/>
</dbReference>
<dbReference type="InterPro" id="IPR012289">
    <property type="entry name" value="Lytic_TGlycosylase_superhlx_L"/>
</dbReference>
<dbReference type="PANTHER" id="PTHR37423">
    <property type="entry name" value="SOLUBLE LYTIC MUREIN TRANSGLYCOSYLASE-RELATED"/>
    <property type="match status" value="1"/>
</dbReference>
<evidence type="ECO:0000313" key="6">
    <source>
        <dbReference type="Proteomes" id="UP000831607"/>
    </source>
</evidence>
<name>A0ABY4AJ56_9BURK</name>
<dbReference type="SUPFAM" id="SSF53955">
    <property type="entry name" value="Lysozyme-like"/>
    <property type="match status" value="1"/>
</dbReference>
<dbReference type="Gene3D" id="1.25.20.10">
    <property type="entry name" value="Bacterial muramidases"/>
    <property type="match status" value="1"/>
</dbReference>
<keyword evidence="2" id="KW-0732">Signal</keyword>
<dbReference type="EMBL" id="CP063982">
    <property type="protein sequence ID" value="UOD50326.1"/>
    <property type="molecule type" value="Genomic_DNA"/>
</dbReference>
<keyword evidence="6" id="KW-1185">Reference proteome</keyword>
<organism evidence="5 6">
    <name type="scientific">Orrella daihaiensis</name>
    <dbReference type="NCBI Taxonomy" id="2782176"/>
    <lineage>
        <taxon>Bacteria</taxon>
        <taxon>Pseudomonadati</taxon>
        <taxon>Pseudomonadota</taxon>
        <taxon>Betaproteobacteria</taxon>
        <taxon>Burkholderiales</taxon>
        <taxon>Alcaligenaceae</taxon>
        <taxon>Orrella</taxon>
    </lineage>
</organism>
<evidence type="ECO:0000256" key="1">
    <source>
        <dbReference type="ARBA" id="ARBA00007734"/>
    </source>
</evidence>
<evidence type="ECO:0000259" key="3">
    <source>
        <dbReference type="Pfam" id="PF01464"/>
    </source>
</evidence>
<dbReference type="Pfam" id="PF01464">
    <property type="entry name" value="SLT"/>
    <property type="match status" value="1"/>
</dbReference>
<evidence type="ECO:0000259" key="4">
    <source>
        <dbReference type="Pfam" id="PF14718"/>
    </source>
</evidence>
<protein>
    <submittedName>
        <fullName evidence="5">Lytic transglycosylase domain-containing protein</fullName>
    </submittedName>
</protein>
<dbReference type="Pfam" id="PF14718">
    <property type="entry name" value="SLT_L"/>
    <property type="match status" value="1"/>
</dbReference>
<evidence type="ECO:0000313" key="5">
    <source>
        <dbReference type="EMBL" id="UOD50326.1"/>
    </source>
</evidence>
<dbReference type="InterPro" id="IPR008258">
    <property type="entry name" value="Transglycosylase_SLT_dom_1"/>
</dbReference>